<dbReference type="AlphaFoldDB" id="A0AAV1QQE7"/>
<organism evidence="1 2">
    <name type="scientific">Dovyalis caffra</name>
    <dbReference type="NCBI Taxonomy" id="77055"/>
    <lineage>
        <taxon>Eukaryota</taxon>
        <taxon>Viridiplantae</taxon>
        <taxon>Streptophyta</taxon>
        <taxon>Embryophyta</taxon>
        <taxon>Tracheophyta</taxon>
        <taxon>Spermatophyta</taxon>
        <taxon>Magnoliopsida</taxon>
        <taxon>eudicotyledons</taxon>
        <taxon>Gunneridae</taxon>
        <taxon>Pentapetalae</taxon>
        <taxon>rosids</taxon>
        <taxon>fabids</taxon>
        <taxon>Malpighiales</taxon>
        <taxon>Salicaceae</taxon>
        <taxon>Flacourtieae</taxon>
        <taxon>Dovyalis</taxon>
    </lineage>
</organism>
<reference evidence="1 2" key="1">
    <citation type="submission" date="2024-01" db="EMBL/GenBank/DDBJ databases">
        <authorList>
            <person name="Waweru B."/>
        </authorList>
    </citation>
    <scope>NUCLEOTIDE SEQUENCE [LARGE SCALE GENOMIC DNA]</scope>
</reference>
<comment type="caution">
    <text evidence="1">The sequence shown here is derived from an EMBL/GenBank/DDBJ whole genome shotgun (WGS) entry which is preliminary data.</text>
</comment>
<feature type="non-terminal residue" evidence="1">
    <location>
        <position position="70"/>
    </location>
</feature>
<accession>A0AAV1QQE7</accession>
<dbReference type="EMBL" id="CAWUPB010000151">
    <property type="protein sequence ID" value="CAK7323818.1"/>
    <property type="molecule type" value="Genomic_DNA"/>
</dbReference>
<protein>
    <submittedName>
        <fullName evidence="1">Uncharacterized protein</fullName>
    </submittedName>
</protein>
<gene>
    <name evidence="1" type="ORF">DCAF_LOCUS1448</name>
</gene>
<name>A0AAV1QQE7_9ROSI</name>
<evidence type="ECO:0000313" key="2">
    <source>
        <dbReference type="Proteomes" id="UP001314170"/>
    </source>
</evidence>
<evidence type="ECO:0000313" key="1">
    <source>
        <dbReference type="EMBL" id="CAK7323818.1"/>
    </source>
</evidence>
<dbReference type="Proteomes" id="UP001314170">
    <property type="component" value="Unassembled WGS sequence"/>
</dbReference>
<keyword evidence="2" id="KW-1185">Reference proteome</keyword>
<proteinExistence type="predicted"/>
<sequence>MQHLRLDGTNESMLINLEKAFATAENGYFNAVGPPELKQVKVKYGEADILGAANQGSIGLTMELAEEEEV</sequence>